<dbReference type="SUPFAM" id="SSF56672">
    <property type="entry name" value="DNA/RNA polymerases"/>
    <property type="match status" value="1"/>
</dbReference>
<dbReference type="CDD" id="cd01650">
    <property type="entry name" value="RT_nLTR_like"/>
    <property type="match status" value="1"/>
</dbReference>
<dbReference type="InterPro" id="IPR000477">
    <property type="entry name" value="RT_dom"/>
</dbReference>
<evidence type="ECO:0000259" key="1">
    <source>
        <dbReference type="PROSITE" id="PS50878"/>
    </source>
</evidence>
<protein>
    <recommendedName>
        <fullName evidence="1">Reverse transcriptase domain-containing protein</fullName>
    </recommendedName>
</protein>
<dbReference type="PROSITE" id="PS50878">
    <property type="entry name" value="RT_POL"/>
    <property type="match status" value="1"/>
</dbReference>
<reference evidence="2" key="2">
    <citation type="submission" date="2020-10" db="EMBL/GenBank/DDBJ databases">
        <authorList>
            <person name="Scholz U."/>
            <person name="Mascher M."/>
            <person name="Fiebig A."/>
        </authorList>
    </citation>
    <scope>NUCLEOTIDE SEQUENCE [LARGE SCALE GENOMIC DNA]</scope>
    <source>
        <strain evidence="2">cv. Morex</strain>
    </source>
</reference>
<name>A0A8I7B4Y0_HORVV</name>
<proteinExistence type="predicted"/>
<dbReference type="PANTHER" id="PTHR46890:SF48">
    <property type="entry name" value="RNA-DIRECTED DNA POLYMERASE"/>
    <property type="match status" value="1"/>
</dbReference>
<feature type="domain" description="Reverse transcriptase" evidence="1">
    <location>
        <begin position="89"/>
        <end position="198"/>
    </location>
</feature>
<reference evidence="2" key="3">
    <citation type="submission" date="2022-01" db="UniProtKB">
        <authorList>
            <consortium name="EnsemblPlants"/>
        </authorList>
    </citation>
    <scope>IDENTIFICATION</scope>
    <source>
        <strain evidence="2">subsp. vulgare</strain>
    </source>
</reference>
<sequence length="198" mass="22292">MERMAQSYFKEIYTKDPTLDPSGVLECIQQRVTTEMNDALGLPFSDKEISDALFQIGPLKAPGVDGFPARFYQRNWDVLKADIIAAIQEFFVTGIMPDGVNDTSVVLIPKIPHPRELKDFRPISLCKVVYKIVSKCMVNRLRPLLAELISENQSAFIPGRLITDNSIIAFECIHHIQSVKENSPALCAYKLDLSKAYD</sequence>
<dbReference type="InterPro" id="IPR043502">
    <property type="entry name" value="DNA/RNA_pol_sf"/>
</dbReference>
<dbReference type="Proteomes" id="UP000011116">
    <property type="component" value="Chromosome 2H"/>
</dbReference>
<dbReference type="InterPro" id="IPR052343">
    <property type="entry name" value="Retrotransposon-Effector_Assoc"/>
</dbReference>
<accession>A0A8I7B4Y0</accession>
<dbReference type="Gramene" id="HORVU.MOREX.r3.2HG0114890.1">
    <property type="protein sequence ID" value="HORVU.MOREX.r3.2HG0114890.1.CDS1"/>
    <property type="gene ID" value="HORVU.MOREX.r3.2HG0114890"/>
</dbReference>
<keyword evidence="3" id="KW-1185">Reference proteome</keyword>
<dbReference type="AlphaFoldDB" id="A0A8I7B4Y0"/>
<reference evidence="3" key="1">
    <citation type="journal article" date="2012" name="Nature">
        <title>A physical, genetic and functional sequence assembly of the barley genome.</title>
        <authorList>
            <consortium name="The International Barley Genome Sequencing Consortium"/>
            <person name="Mayer K.F."/>
            <person name="Waugh R."/>
            <person name="Brown J.W."/>
            <person name="Schulman A."/>
            <person name="Langridge P."/>
            <person name="Platzer M."/>
            <person name="Fincher G.B."/>
            <person name="Muehlbauer G.J."/>
            <person name="Sato K."/>
            <person name="Close T.J."/>
            <person name="Wise R.P."/>
            <person name="Stein N."/>
        </authorList>
    </citation>
    <scope>NUCLEOTIDE SEQUENCE [LARGE SCALE GENOMIC DNA]</scope>
    <source>
        <strain evidence="3">cv. Morex</strain>
    </source>
</reference>
<evidence type="ECO:0000313" key="2">
    <source>
        <dbReference type="EnsemblPlants" id="HORVU.MOREX.r3.2HG0114890.1.CDS1"/>
    </source>
</evidence>
<evidence type="ECO:0000313" key="3">
    <source>
        <dbReference type="Proteomes" id="UP000011116"/>
    </source>
</evidence>
<dbReference type="Pfam" id="PF00078">
    <property type="entry name" value="RVT_1"/>
    <property type="match status" value="1"/>
</dbReference>
<dbReference type="PANTHER" id="PTHR46890">
    <property type="entry name" value="NON-LTR RETROLELEMENT REVERSE TRANSCRIPTASE-LIKE PROTEIN-RELATED"/>
    <property type="match status" value="1"/>
</dbReference>
<dbReference type="SMR" id="A0A8I7B4Y0"/>
<organism evidence="2 3">
    <name type="scientific">Hordeum vulgare subsp. vulgare</name>
    <name type="common">Domesticated barley</name>
    <dbReference type="NCBI Taxonomy" id="112509"/>
    <lineage>
        <taxon>Eukaryota</taxon>
        <taxon>Viridiplantae</taxon>
        <taxon>Streptophyta</taxon>
        <taxon>Embryophyta</taxon>
        <taxon>Tracheophyta</taxon>
        <taxon>Spermatophyta</taxon>
        <taxon>Magnoliopsida</taxon>
        <taxon>Liliopsida</taxon>
        <taxon>Poales</taxon>
        <taxon>Poaceae</taxon>
        <taxon>BOP clade</taxon>
        <taxon>Pooideae</taxon>
        <taxon>Triticodae</taxon>
        <taxon>Triticeae</taxon>
        <taxon>Hordeinae</taxon>
        <taxon>Hordeum</taxon>
    </lineage>
</organism>
<dbReference type="EnsemblPlants" id="HORVU.MOREX.r3.2HG0114890.1">
    <property type="protein sequence ID" value="HORVU.MOREX.r3.2HG0114890.1.CDS1"/>
    <property type="gene ID" value="HORVU.MOREX.r3.2HG0114890"/>
</dbReference>